<evidence type="ECO:0000259" key="1">
    <source>
        <dbReference type="PROSITE" id="PS51186"/>
    </source>
</evidence>
<gene>
    <name evidence="2" type="ORF">EV690_0698</name>
</gene>
<protein>
    <submittedName>
        <fullName evidence="2">Acetyltransferase (GNAT) family protein</fullName>
    </submittedName>
</protein>
<keyword evidence="2" id="KW-0808">Transferase</keyword>
<dbReference type="SUPFAM" id="SSF55729">
    <property type="entry name" value="Acyl-CoA N-acyltransferases (Nat)"/>
    <property type="match status" value="1"/>
</dbReference>
<dbReference type="EMBL" id="SMGD01000011">
    <property type="protein sequence ID" value="TCK58568.1"/>
    <property type="molecule type" value="Genomic_DNA"/>
</dbReference>
<dbReference type="CDD" id="cd04301">
    <property type="entry name" value="NAT_SF"/>
    <property type="match status" value="1"/>
</dbReference>
<dbReference type="RefSeq" id="WP_131911537.1">
    <property type="nucleotide sequence ID" value="NZ_OU594967.1"/>
</dbReference>
<evidence type="ECO:0000313" key="2">
    <source>
        <dbReference type="EMBL" id="TCK58568.1"/>
    </source>
</evidence>
<feature type="domain" description="N-acetyltransferase" evidence="1">
    <location>
        <begin position="1"/>
        <end position="135"/>
    </location>
</feature>
<dbReference type="InterPro" id="IPR016181">
    <property type="entry name" value="Acyl_CoA_acyltransferase"/>
</dbReference>
<evidence type="ECO:0000313" key="3">
    <source>
        <dbReference type="Proteomes" id="UP000295565"/>
    </source>
</evidence>
<dbReference type="Proteomes" id="UP000295565">
    <property type="component" value="Unassembled WGS sequence"/>
</dbReference>
<sequence>MQIKSISAQQTLAIRHQVLWPEQSIEFCCLDDDLEGMHYGAFEESKLVCVASVFIHNNAARLRKFATLEPFQKQGIGSAMLRHMIADLQAQQVSTFWCDARQSAQAFYAKFGFKAEGKLFYKQDIAYSRMSLALS</sequence>
<proteinExistence type="predicted"/>
<dbReference type="AlphaFoldDB" id="A0A4R1K3A7"/>
<dbReference type="Gene3D" id="3.40.630.30">
    <property type="match status" value="1"/>
</dbReference>
<reference evidence="2 3" key="1">
    <citation type="submission" date="2019-03" db="EMBL/GenBank/DDBJ databases">
        <title>Genomic Encyclopedia of Type Strains, Phase IV (KMG-IV): sequencing the most valuable type-strain genomes for metagenomic binning, comparative biology and taxonomic classification.</title>
        <authorList>
            <person name="Goeker M."/>
        </authorList>
    </citation>
    <scope>NUCLEOTIDE SEQUENCE [LARGE SCALE GENOMIC DNA]</scope>
    <source>
        <strain evidence="2 3">DSM 18577</strain>
    </source>
</reference>
<dbReference type="InterPro" id="IPR000182">
    <property type="entry name" value="GNAT_dom"/>
</dbReference>
<accession>A0A4R1K3A7</accession>
<dbReference type="PROSITE" id="PS51186">
    <property type="entry name" value="GNAT"/>
    <property type="match status" value="1"/>
</dbReference>
<comment type="caution">
    <text evidence="2">The sequence shown here is derived from an EMBL/GenBank/DDBJ whole genome shotgun (WGS) entry which is preliminary data.</text>
</comment>
<keyword evidence="3" id="KW-1185">Reference proteome</keyword>
<dbReference type="OrthoDB" id="1178186at2"/>
<dbReference type="Pfam" id="PF13673">
    <property type="entry name" value="Acetyltransf_10"/>
    <property type="match status" value="1"/>
</dbReference>
<organism evidence="2 3">
    <name type="scientific">Celerinatantimonas diazotrophica</name>
    <dbReference type="NCBI Taxonomy" id="412034"/>
    <lineage>
        <taxon>Bacteria</taxon>
        <taxon>Pseudomonadati</taxon>
        <taxon>Pseudomonadota</taxon>
        <taxon>Gammaproteobacteria</taxon>
        <taxon>Celerinatantimonadaceae</taxon>
        <taxon>Celerinatantimonas</taxon>
    </lineage>
</organism>
<name>A0A4R1K3A7_9GAMM</name>
<dbReference type="GO" id="GO:0016747">
    <property type="term" value="F:acyltransferase activity, transferring groups other than amino-acyl groups"/>
    <property type="evidence" value="ECO:0007669"/>
    <property type="project" value="InterPro"/>
</dbReference>